<proteinExistence type="predicted"/>
<feature type="non-terminal residue" evidence="1">
    <location>
        <position position="1"/>
    </location>
</feature>
<accession>A0A5J4U7L8</accession>
<organism evidence="1 2">
    <name type="scientific">Streblomastix strix</name>
    <dbReference type="NCBI Taxonomy" id="222440"/>
    <lineage>
        <taxon>Eukaryota</taxon>
        <taxon>Metamonada</taxon>
        <taxon>Preaxostyla</taxon>
        <taxon>Oxymonadida</taxon>
        <taxon>Streblomastigidae</taxon>
        <taxon>Streblomastix</taxon>
    </lineage>
</organism>
<name>A0A5J4U7L8_9EUKA</name>
<dbReference type="Proteomes" id="UP000324800">
    <property type="component" value="Unassembled WGS sequence"/>
</dbReference>
<sequence length="43" mass="4946">PFQFNHETVRFSEIELEIELDGEQEIECSGDVEIECSGVMDLE</sequence>
<evidence type="ECO:0000313" key="1">
    <source>
        <dbReference type="EMBL" id="KAA6366190.1"/>
    </source>
</evidence>
<protein>
    <submittedName>
        <fullName evidence="1">Uncharacterized protein</fullName>
    </submittedName>
</protein>
<comment type="caution">
    <text evidence="1">The sequence shown here is derived from an EMBL/GenBank/DDBJ whole genome shotgun (WGS) entry which is preliminary data.</text>
</comment>
<evidence type="ECO:0000313" key="2">
    <source>
        <dbReference type="Proteomes" id="UP000324800"/>
    </source>
</evidence>
<dbReference type="AlphaFoldDB" id="A0A5J4U7L8"/>
<gene>
    <name evidence="1" type="ORF">EZS28_038283</name>
</gene>
<dbReference type="EMBL" id="SNRW01019649">
    <property type="protein sequence ID" value="KAA6366190.1"/>
    <property type="molecule type" value="Genomic_DNA"/>
</dbReference>
<reference evidence="1 2" key="1">
    <citation type="submission" date="2019-03" db="EMBL/GenBank/DDBJ databases">
        <title>Single cell metagenomics reveals metabolic interactions within the superorganism composed of flagellate Streblomastix strix and complex community of Bacteroidetes bacteria on its surface.</title>
        <authorList>
            <person name="Treitli S.C."/>
            <person name="Kolisko M."/>
            <person name="Husnik F."/>
            <person name="Keeling P."/>
            <person name="Hampl V."/>
        </authorList>
    </citation>
    <scope>NUCLEOTIDE SEQUENCE [LARGE SCALE GENOMIC DNA]</scope>
    <source>
        <strain evidence="1">ST1C</strain>
    </source>
</reference>